<reference evidence="1 2" key="1">
    <citation type="submission" date="2018-06" db="EMBL/GenBank/DDBJ databases">
        <title>Genomic Encyclopedia of Type Strains, Phase IV (KMG-IV): sequencing the most valuable type-strain genomes for metagenomic binning, comparative biology and taxonomic classification.</title>
        <authorList>
            <person name="Goeker M."/>
        </authorList>
    </citation>
    <scope>NUCLEOTIDE SEQUENCE [LARGE SCALE GENOMIC DNA]</scope>
    <source>
        <strain evidence="1 2">DSM 24875</strain>
    </source>
</reference>
<dbReference type="Pfam" id="PF05045">
    <property type="entry name" value="RgpF"/>
    <property type="match status" value="1"/>
</dbReference>
<proteinExistence type="predicted"/>
<evidence type="ECO:0000313" key="2">
    <source>
        <dbReference type="Proteomes" id="UP000253529"/>
    </source>
</evidence>
<keyword evidence="2" id="KW-1185">Reference proteome</keyword>
<sequence>MSGVHVFTSFTYSYLSRARVLAKSVRRRHPDWTLWAVLVDRPPPGFDDRLWEGEFDHVLDAADLFPGVWRQWIFKHHIVEACTAVKGHALLHLLSLGAEKVIYLDPDIAVFHDLGDLVSKLDTHSIVLTPHQLDPNLAESEIADNELTSMKYGIYNLGFLAVRNDGNAVRMAKWWATRLYHACYDDVTNGIFTDQKYFDIVPGLFGGVHVERDPGYNVASWNLSRRDIEISPGGEILVNGSRLRFYHFTKINSDGDSMTERYAGTNLAVYEVWNWYKRELRGMELETIPNRYWRYGQFEDGTAIPRAARLVWRTRPELMACFPDPFASGPDSYQSWCDRRETARRDGDDEPALPADNARSIEGARGDAVAAVVHVFYPELLAEIRDLLTAYTGPLKLFVTTTRDKADAVGVALRGFSHPYEVGIFENRGRDVLPFLLTLPRLMAEGFDFILKLHTKKSTHRRDGGRWRRELLTGLAEPFELQWTIGRLQRRPDVGMVAPEGHVLKLSAYWGSNEARTRVLAQRMGVAQAGGEPEAFVAGSMFVARTAALAPIASLRLSPEAFEPESGQTDGTLAHAVERAFAYSAAAAGLRVAAKPALALGSGDDLALVANETYRFAPRSDIAA</sequence>
<dbReference type="EMBL" id="QNRK01000038">
    <property type="protein sequence ID" value="RBP04636.1"/>
    <property type="molecule type" value="Genomic_DNA"/>
</dbReference>
<dbReference type="Gene3D" id="3.90.550.10">
    <property type="entry name" value="Spore Coat Polysaccharide Biosynthesis Protein SpsA, Chain A"/>
    <property type="match status" value="1"/>
</dbReference>
<comment type="caution">
    <text evidence="1">The sequence shown here is derived from an EMBL/GenBank/DDBJ whole genome shotgun (WGS) entry which is preliminary data.</text>
</comment>
<dbReference type="RefSeq" id="WP_113892057.1">
    <property type="nucleotide sequence ID" value="NZ_QNRK01000038.1"/>
</dbReference>
<dbReference type="AlphaFoldDB" id="A0A366ERS1"/>
<dbReference type="InterPro" id="IPR029044">
    <property type="entry name" value="Nucleotide-diphossugar_trans"/>
</dbReference>
<dbReference type="OrthoDB" id="9816424at2"/>
<dbReference type="SUPFAM" id="SSF53448">
    <property type="entry name" value="Nucleotide-diphospho-sugar transferases"/>
    <property type="match status" value="1"/>
</dbReference>
<dbReference type="Proteomes" id="UP000253529">
    <property type="component" value="Unassembled WGS sequence"/>
</dbReference>
<organism evidence="1 2">
    <name type="scientific">Roseiarcus fermentans</name>
    <dbReference type="NCBI Taxonomy" id="1473586"/>
    <lineage>
        <taxon>Bacteria</taxon>
        <taxon>Pseudomonadati</taxon>
        <taxon>Pseudomonadota</taxon>
        <taxon>Alphaproteobacteria</taxon>
        <taxon>Hyphomicrobiales</taxon>
        <taxon>Roseiarcaceae</taxon>
        <taxon>Roseiarcus</taxon>
    </lineage>
</organism>
<dbReference type="InterPro" id="IPR007739">
    <property type="entry name" value="RgpF"/>
</dbReference>
<accession>A0A366ERS1</accession>
<evidence type="ECO:0000313" key="1">
    <source>
        <dbReference type="EMBL" id="RBP04636.1"/>
    </source>
</evidence>
<name>A0A366ERS1_9HYPH</name>
<protein>
    <submittedName>
        <fullName evidence="1">Rhamnan synthesis protein F</fullName>
    </submittedName>
</protein>
<gene>
    <name evidence="1" type="ORF">DFR50_13820</name>
</gene>